<dbReference type="Pfam" id="PF12796">
    <property type="entry name" value="Ank_2"/>
    <property type="match status" value="1"/>
</dbReference>
<protein>
    <submittedName>
        <fullName evidence="6">Ankyrin repeat domain-containing protein</fullName>
    </submittedName>
</protein>
<dbReference type="PROSITE" id="PS50297">
    <property type="entry name" value="ANK_REP_REGION"/>
    <property type="match status" value="3"/>
</dbReference>
<keyword evidence="5" id="KW-0732">Signal</keyword>
<feature type="signal peptide" evidence="5">
    <location>
        <begin position="1"/>
        <end position="20"/>
    </location>
</feature>
<feature type="chain" id="PRO_5037277393" evidence="5">
    <location>
        <begin position="21"/>
        <end position="338"/>
    </location>
</feature>
<evidence type="ECO:0000256" key="3">
    <source>
        <dbReference type="PROSITE-ProRule" id="PRU00023"/>
    </source>
</evidence>
<feature type="repeat" description="ANK" evidence="3">
    <location>
        <begin position="125"/>
        <end position="157"/>
    </location>
</feature>
<feature type="repeat" description="ANK" evidence="3">
    <location>
        <begin position="158"/>
        <end position="190"/>
    </location>
</feature>
<dbReference type="Proteomes" id="UP000739411">
    <property type="component" value="Unassembled WGS sequence"/>
</dbReference>
<dbReference type="EMBL" id="JADJMS010000012">
    <property type="protein sequence ID" value="MBK7414673.1"/>
    <property type="molecule type" value="Genomic_DNA"/>
</dbReference>
<name>A0A935K1D9_9RHOO</name>
<keyword evidence="1" id="KW-0677">Repeat</keyword>
<feature type="repeat" description="ANK" evidence="3">
    <location>
        <begin position="63"/>
        <end position="92"/>
    </location>
</feature>
<evidence type="ECO:0000256" key="4">
    <source>
        <dbReference type="SAM" id="MobiDB-lite"/>
    </source>
</evidence>
<evidence type="ECO:0000256" key="5">
    <source>
        <dbReference type="SAM" id="SignalP"/>
    </source>
</evidence>
<dbReference type="PANTHER" id="PTHR24171">
    <property type="entry name" value="ANKYRIN REPEAT DOMAIN-CONTAINING PROTEIN 39-RELATED"/>
    <property type="match status" value="1"/>
</dbReference>
<proteinExistence type="predicted"/>
<organism evidence="6 7">
    <name type="scientific">Candidatus Dechloromonas phosphorivorans</name>
    <dbReference type="NCBI Taxonomy" id="2899244"/>
    <lineage>
        <taxon>Bacteria</taxon>
        <taxon>Pseudomonadati</taxon>
        <taxon>Pseudomonadota</taxon>
        <taxon>Betaproteobacteria</taxon>
        <taxon>Rhodocyclales</taxon>
        <taxon>Azonexaceae</taxon>
        <taxon>Dechloromonas</taxon>
    </lineage>
</organism>
<evidence type="ECO:0000256" key="2">
    <source>
        <dbReference type="ARBA" id="ARBA00023043"/>
    </source>
</evidence>
<accession>A0A935K1D9</accession>
<evidence type="ECO:0000313" key="6">
    <source>
        <dbReference type="EMBL" id="MBK7414673.1"/>
    </source>
</evidence>
<sequence length="338" mass="36982">MAAMIIGMSLVLPVSVTVNAADASVFPTPTAFTVSMELGDIKQATAWLDAGLPPDFMGSRIGSGLMIGAWEGNLDLMRLFISRGADINGVNSNGESPIAMAASRGNLEAVKWLLERGARINAPQRQWSALHYAVFAGHAELADYLLAQGADIDAQSTNGSTVVMMAIYEGREDLARKLIEKGADRSPKNDWGDGALEWAMRYNHLNIARMITNPEEFNIAVSQPKEKWGEPRRSVRSSKELESLLALRETMVQRNLSTAVIDKRIAAERVRIVRNEMDRQVAPSRAATLEITASRKGPEKQSANIVYDDKNKPVGFKVPPATYTGTPKMPPKSNVKNY</sequence>
<reference evidence="6 7" key="1">
    <citation type="submission" date="2020-10" db="EMBL/GenBank/DDBJ databases">
        <title>Connecting structure to function with the recovery of over 1000 high-quality activated sludge metagenome-assembled genomes encoding full-length rRNA genes using long-read sequencing.</title>
        <authorList>
            <person name="Singleton C.M."/>
            <person name="Petriglieri F."/>
            <person name="Kristensen J.M."/>
            <person name="Kirkegaard R.H."/>
            <person name="Michaelsen T.Y."/>
            <person name="Andersen M.H."/>
            <person name="Karst S.M."/>
            <person name="Dueholm M.S."/>
            <person name="Nielsen P.H."/>
            <person name="Albertsen M."/>
        </authorList>
    </citation>
    <scope>NUCLEOTIDE SEQUENCE [LARGE SCALE GENOMIC DNA]</scope>
    <source>
        <strain evidence="6">EsbW_18-Q3-R4-48_BATAC.463</strain>
    </source>
</reference>
<dbReference type="Gene3D" id="1.25.40.20">
    <property type="entry name" value="Ankyrin repeat-containing domain"/>
    <property type="match status" value="1"/>
</dbReference>
<dbReference type="SMART" id="SM00248">
    <property type="entry name" value="ANK"/>
    <property type="match status" value="5"/>
</dbReference>
<dbReference type="PROSITE" id="PS50088">
    <property type="entry name" value="ANK_REPEAT"/>
    <property type="match status" value="4"/>
</dbReference>
<evidence type="ECO:0000256" key="1">
    <source>
        <dbReference type="ARBA" id="ARBA00022737"/>
    </source>
</evidence>
<dbReference type="AlphaFoldDB" id="A0A935K1D9"/>
<comment type="caution">
    <text evidence="6">The sequence shown here is derived from an EMBL/GenBank/DDBJ whole genome shotgun (WGS) entry which is preliminary data.</text>
</comment>
<evidence type="ECO:0000313" key="7">
    <source>
        <dbReference type="Proteomes" id="UP000739411"/>
    </source>
</evidence>
<dbReference type="SUPFAM" id="SSF48403">
    <property type="entry name" value="Ankyrin repeat"/>
    <property type="match status" value="1"/>
</dbReference>
<gene>
    <name evidence="6" type="ORF">IPJ38_05700</name>
</gene>
<keyword evidence="2 3" id="KW-0040">ANK repeat</keyword>
<dbReference type="PANTHER" id="PTHR24171:SF9">
    <property type="entry name" value="ANKYRIN REPEAT DOMAIN-CONTAINING PROTEIN 39"/>
    <property type="match status" value="1"/>
</dbReference>
<dbReference type="InterPro" id="IPR036770">
    <property type="entry name" value="Ankyrin_rpt-contain_sf"/>
</dbReference>
<feature type="repeat" description="ANK" evidence="3">
    <location>
        <begin position="93"/>
        <end position="125"/>
    </location>
</feature>
<dbReference type="InterPro" id="IPR002110">
    <property type="entry name" value="Ankyrin_rpt"/>
</dbReference>
<feature type="region of interest" description="Disordered" evidence="4">
    <location>
        <begin position="318"/>
        <end position="338"/>
    </location>
</feature>